<proteinExistence type="predicted"/>
<keyword evidence="1" id="KW-0378">Hydrolase</keyword>
<dbReference type="InterPro" id="IPR006680">
    <property type="entry name" value="Amidohydro-rel"/>
</dbReference>
<dbReference type="PANTHER" id="PTHR43794:SF11">
    <property type="entry name" value="AMIDOHYDROLASE-RELATED DOMAIN-CONTAINING PROTEIN"/>
    <property type="match status" value="1"/>
</dbReference>
<dbReference type="EMBL" id="UINC01013945">
    <property type="protein sequence ID" value="SVA59844.1"/>
    <property type="molecule type" value="Genomic_DNA"/>
</dbReference>
<accession>A0A381X525</accession>
<gene>
    <name evidence="3" type="ORF">METZ01_LOCUS112698</name>
</gene>
<dbReference type="Pfam" id="PF01979">
    <property type="entry name" value="Amidohydro_1"/>
    <property type="match status" value="1"/>
</dbReference>
<evidence type="ECO:0000259" key="2">
    <source>
        <dbReference type="Pfam" id="PF01979"/>
    </source>
</evidence>
<dbReference type="SUPFAM" id="SSF51338">
    <property type="entry name" value="Composite domain of metallo-dependent hydrolases"/>
    <property type="match status" value="1"/>
</dbReference>
<dbReference type="InterPro" id="IPR011059">
    <property type="entry name" value="Metal-dep_hydrolase_composite"/>
</dbReference>
<protein>
    <recommendedName>
        <fullName evidence="2">Amidohydrolase-related domain-containing protein</fullName>
    </recommendedName>
</protein>
<dbReference type="AlphaFoldDB" id="A0A381X525"/>
<dbReference type="Gene3D" id="3.20.20.140">
    <property type="entry name" value="Metal-dependent hydrolases"/>
    <property type="match status" value="1"/>
</dbReference>
<dbReference type="SUPFAM" id="SSF51556">
    <property type="entry name" value="Metallo-dependent hydrolases"/>
    <property type="match status" value="1"/>
</dbReference>
<dbReference type="GO" id="GO:0016810">
    <property type="term" value="F:hydrolase activity, acting on carbon-nitrogen (but not peptide) bonds"/>
    <property type="evidence" value="ECO:0007669"/>
    <property type="project" value="InterPro"/>
</dbReference>
<reference evidence="3" key="1">
    <citation type="submission" date="2018-05" db="EMBL/GenBank/DDBJ databases">
        <authorList>
            <person name="Lanie J.A."/>
            <person name="Ng W.-L."/>
            <person name="Kazmierczak K.M."/>
            <person name="Andrzejewski T.M."/>
            <person name="Davidsen T.M."/>
            <person name="Wayne K.J."/>
            <person name="Tettelin H."/>
            <person name="Glass J.I."/>
            <person name="Rusch D."/>
            <person name="Podicherti R."/>
            <person name="Tsui H.-C.T."/>
            <person name="Winkler M.E."/>
        </authorList>
    </citation>
    <scope>NUCLEOTIDE SEQUENCE</scope>
</reference>
<dbReference type="PANTHER" id="PTHR43794">
    <property type="entry name" value="AMINOHYDROLASE SSNA-RELATED"/>
    <property type="match status" value="1"/>
</dbReference>
<dbReference type="InterPro" id="IPR050287">
    <property type="entry name" value="MTA/SAH_deaminase"/>
</dbReference>
<evidence type="ECO:0000256" key="1">
    <source>
        <dbReference type="ARBA" id="ARBA00022801"/>
    </source>
</evidence>
<feature type="domain" description="Amidohydrolase-related" evidence="2">
    <location>
        <begin position="52"/>
        <end position="406"/>
    </location>
</feature>
<sequence length="417" mass="45118">MILRSRAIWASKGCVIGDAAVRVRGDRIAGVGGYRDLPPDEGEPVVDIGESIIFPAFVNGHCHLEYSGLASEISRDVSFTGWLNQMISIKQSLTHEDHETAWLAGAEMLLRTGCGTVVNIESLPGLYERMAPETLLQVCPFTELIGYHPEDVGEMVDLAKRELMVNASLALNSGLSAHAPYTVTPEGLNVLARFADEHSLSTTIHLAESDDEWEMFADGAGPLYDTMRGLGRMMDDCGVGTSVQHLAKSGGFAKKTLVVHVNRLTDGDIDLLRRANADVVHCPRSHAWFGHARFDYDRLAKAGLNICLGTDSLASAGGGGETVVLDMFAEMQEFSRNHPNLVTENILQMATANGAAAMRLENELGQIKDGFMANMTMIPFGGTLSEVPEIILHHRGPVEMLMIAGKRAFSKAGSIVD</sequence>
<dbReference type="InterPro" id="IPR032466">
    <property type="entry name" value="Metal_Hydrolase"/>
</dbReference>
<name>A0A381X525_9ZZZZ</name>
<evidence type="ECO:0000313" key="3">
    <source>
        <dbReference type="EMBL" id="SVA59844.1"/>
    </source>
</evidence>
<organism evidence="3">
    <name type="scientific">marine metagenome</name>
    <dbReference type="NCBI Taxonomy" id="408172"/>
    <lineage>
        <taxon>unclassified sequences</taxon>
        <taxon>metagenomes</taxon>
        <taxon>ecological metagenomes</taxon>
    </lineage>
</organism>